<dbReference type="GO" id="GO:0008080">
    <property type="term" value="F:N-acetyltransferase activity"/>
    <property type="evidence" value="ECO:0007669"/>
    <property type="project" value="TreeGrafter"/>
</dbReference>
<evidence type="ECO:0000256" key="2">
    <source>
        <dbReference type="ARBA" id="ARBA00023315"/>
    </source>
</evidence>
<keyword evidence="2" id="KW-0012">Acyltransferase</keyword>
<dbReference type="PANTHER" id="PTHR10545">
    <property type="entry name" value="DIAMINE N-ACETYLTRANSFERASE"/>
    <property type="match status" value="1"/>
</dbReference>
<reference evidence="4 5" key="1">
    <citation type="submission" date="2018-07" db="EMBL/GenBank/DDBJ databases">
        <title>Dyella solisilvae sp. nov., isolated from the pine and broad-leaved mixed forest soil.</title>
        <authorList>
            <person name="Gao Z."/>
            <person name="Qiu L."/>
        </authorList>
    </citation>
    <scope>NUCLEOTIDE SEQUENCE [LARGE SCALE GENOMIC DNA]</scope>
    <source>
        <strain evidence="4 5">DHG54</strain>
    </source>
</reference>
<evidence type="ECO:0000256" key="1">
    <source>
        <dbReference type="ARBA" id="ARBA00022679"/>
    </source>
</evidence>
<sequence>MHADGGDHRRIRRAGPADVPALLALGAEHAVFERLSHAADAGALASALQGDPPRVYAWLALVGETAVGYASATLDFSTLDCACYLYMDCLFVREGWRGHAMGRALWAQVRALAIQVGCRSIQWQTPWWNLDAARFYRRLGAREMAKLRYNLPLHDA</sequence>
<keyword evidence="1 4" id="KW-0808">Transferase</keyword>
<accession>A0A370KAE2</accession>
<proteinExistence type="predicted"/>
<dbReference type="Gene3D" id="3.40.630.30">
    <property type="match status" value="1"/>
</dbReference>
<dbReference type="InterPro" id="IPR016181">
    <property type="entry name" value="Acyl_CoA_acyltransferase"/>
</dbReference>
<dbReference type="PANTHER" id="PTHR10545:SF29">
    <property type="entry name" value="GH14572P-RELATED"/>
    <property type="match status" value="1"/>
</dbReference>
<dbReference type="Pfam" id="PF00583">
    <property type="entry name" value="Acetyltransf_1"/>
    <property type="match status" value="1"/>
</dbReference>
<evidence type="ECO:0000259" key="3">
    <source>
        <dbReference type="PROSITE" id="PS51186"/>
    </source>
</evidence>
<organism evidence="4 5">
    <name type="scientific">Dyella solisilvae</name>
    <dbReference type="NCBI Taxonomy" id="1920168"/>
    <lineage>
        <taxon>Bacteria</taxon>
        <taxon>Pseudomonadati</taxon>
        <taxon>Pseudomonadota</taxon>
        <taxon>Gammaproteobacteria</taxon>
        <taxon>Lysobacterales</taxon>
        <taxon>Rhodanobacteraceae</taxon>
        <taxon>Dyella</taxon>
    </lineage>
</organism>
<dbReference type="PROSITE" id="PS51186">
    <property type="entry name" value="GNAT"/>
    <property type="match status" value="1"/>
</dbReference>
<gene>
    <name evidence="4" type="ORF">DVT68_10930</name>
</gene>
<dbReference type="InterPro" id="IPR051016">
    <property type="entry name" value="Diverse_Substrate_AcTransf"/>
</dbReference>
<evidence type="ECO:0000313" key="4">
    <source>
        <dbReference type="EMBL" id="RDI99000.1"/>
    </source>
</evidence>
<feature type="domain" description="N-acetyltransferase" evidence="3">
    <location>
        <begin position="9"/>
        <end position="156"/>
    </location>
</feature>
<dbReference type="Proteomes" id="UP000254711">
    <property type="component" value="Unassembled WGS sequence"/>
</dbReference>
<dbReference type="SUPFAM" id="SSF55729">
    <property type="entry name" value="Acyl-CoA N-acyltransferases (Nat)"/>
    <property type="match status" value="1"/>
</dbReference>
<evidence type="ECO:0000313" key="5">
    <source>
        <dbReference type="Proteomes" id="UP000254711"/>
    </source>
</evidence>
<comment type="caution">
    <text evidence="4">The sequence shown here is derived from an EMBL/GenBank/DDBJ whole genome shotgun (WGS) entry which is preliminary data.</text>
</comment>
<dbReference type="InterPro" id="IPR000182">
    <property type="entry name" value="GNAT_dom"/>
</dbReference>
<dbReference type="AlphaFoldDB" id="A0A370KAE2"/>
<dbReference type="EMBL" id="QQSY01000002">
    <property type="protein sequence ID" value="RDI99000.1"/>
    <property type="molecule type" value="Genomic_DNA"/>
</dbReference>
<dbReference type="RefSeq" id="WP_114825087.1">
    <property type="nucleotide sequence ID" value="NZ_QQSY01000002.1"/>
</dbReference>
<keyword evidence="5" id="KW-1185">Reference proteome</keyword>
<name>A0A370KAE2_9GAMM</name>
<dbReference type="OrthoDB" id="9805924at2"/>
<dbReference type="CDD" id="cd04301">
    <property type="entry name" value="NAT_SF"/>
    <property type="match status" value="1"/>
</dbReference>
<protein>
    <submittedName>
        <fullName evidence="4">GNAT family N-acetyltransferase</fullName>
    </submittedName>
</protein>